<comment type="subcellular location">
    <subcellularLocation>
        <location evidence="1">Vacuole membrane</location>
        <topology evidence="1">Multi-pass membrane protein</topology>
    </subcellularLocation>
</comment>
<keyword evidence="3 7" id="KW-0812">Transmembrane</keyword>
<feature type="compositionally biased region" description="Low complexity" evidence="6">
    <location>
        <begin position="527"/>
        <end position="536"/>
    </location>
</feature>
<keyword evidence="2" id="KW-0926">Vacuole</keyword>
<feature type="region of interest" description="Disordered" evidence="6">
    <location>
        <begin position="591"/>
        <end position="610"/>
    </location>
</feature>
<evidence type="ECO:0000256" key="1">
    <source>
        <dbReference type="ARBA" id="ARBA00004128"/>
    </source>
</evidence>
<feature type="compositionally biased region" description="Low complexity" evidence="6">
    <location>
        <begin position="598"/>
        <end position="610"/>
    </location>
</feature>
<organism evidence="9">
    <name type="scientific">Absidia glauca</name>
    <name type="common">Pin mould</name>
    <dbReference type="NCBI Taxonomy" id="4829"/>
    <lineage>
        <taxon>Eukaryota</taxon>
        <taxon>Fungi</taxon>
        <taxon>Fungi incertae sedis</taxon>
        <taxon>Mucoromycota</taxon>
        <taxon>Mucoromycotina</taxon>
        <taxon>Mucoromycetes</taxon>
        <taxon>Mucorales</taxon>
        <taxon>Cunninghamellaceae</taxon>
        <taxon>Absidia</taxon>
    </lineage>
</organism>
<dbReference type="Gene3D" id="3.20.100.30">
    <property type="entry name" value="VTC, catalytic tunnel domain"/>
    <property type="match status" value="1"/>
</dbReference>
<accession>A0A168MK87</accession>
<keyword evidence="4 7" id="KW-1133">Transmembrane helix</keyword>
<evidence type="ECO:0000256" key="7">
    <source>
        <dbReference type="SAM" id="Phobius"/>
    </source>
</evidence>
<name>A0A168MK87_ABSGL</name>
<dbReference type="PROSITE" id="PS51382">
    <property type="entry name" value="SPX"/>
    <property type="match status" value="1"/>
</dbReference>
<dbReference type="PANTHER" id="PTHR46140:SF1">
    <property type="entry name" value="VACUOLAR TRANSPORTER CHAPERONE COMPLEX SUBUNIT 4-RELATED"/>
    <property type="match status" value="1"/>
</dbReference>
<dbReference type="Pfam" id="PF09359">
    <property type="entry name" value="VTC"/>
    <property type="match status" value="1"/>
</dbReference>
<dbReference type="PANTHER" id="PTHR46140">
    <property type="entry name" value="VACUOLAR TRANSPORTER CHAPERONE 1-RELATED"/>
    <property type="match status" value="1"/>
</dbReference>
<dbReference type="GO" id="GO:0033254">
    <property type="term" value="C:vacuolar transporter chaperone complex"/>
    <property type="evidence" value="ECO:0007669"/>
    <property type="project" value="TreeGrafter"/>
</dbReference>
<protein>
    <recommendedName>
        <fullName evidence="8">SPX domain-containing protein</fullName>
    </recommendedName>
</protein>
<dbReference type="GO" id="GO:0006799">
    <property type="term" value="P:polyphosphate biosynthetic process"/>
    <property type="evidence" value="ECO:0007669"/>
    <property type="project" value="UniProtKB-ARBA"/>
</dbReference>
<dbReference type="InterPro" id="IPR051572">
    <property type="entry name" value="VTC_Complex_Subunit"/>
</dbReference>
<evidence type="ECO:0000256" key="3">
    <source>
        <dbReference type="ARBA" id="ARBA00022692"/>
    </source>
</evidence>
<dbReference type="CDD" id="cd14480">
    <property type="entry name" value="SPX_VTC2_like"/>
    <property type="match status" value="1"/>
</dbReference>
<reference evidence="9" key="1">
    <citation type="submission" date="2016-04" db="EMBL/GenBank/DDBJ databases">
        <authorList>
            <person name="Evans L.H."/>
            <person name="Alamgir A."/>
            <person name="Owens N."/>
            <person name="Weber N.D."/>
            <person name="Virtaneva K."/>
            <person name="Barbian K."/>
            <person name="Babar A."/>
            <person name="Rosenke K."/>
        </authorList>
    </citation>
    <scope>NUCLEOTIDE SEQUENCE [LARGE SCALE GENOMIC DNA]</scope>
    <source>
        <strain evidence="9">CBS 101.48</strain>
    </source>
</reference>
<feature type="domain" description="SPX" evidence="8">
    <location>
        <begin position="1"/>
        <end position="143"/>
    </location>
</feature>
<evidence type="ECO:0000256" key="4">
    <source>
        <dbReference type="ARBA" id="ARBA00022989"/>
    </source>
</evidence>
<dbReference type="EMBL" id="LT552303">
    <property type="protein sequence ID" value="SAL98691.1"/>
    <property type="molecule type" value="Genomic_DNA"/>
</dbReference>
<dbReference type="GO" id="GO:0000329">
    <property type="term" value="C:fungal-type vacuole membrane"/>
    <property type="evidence" value="ECO:0007669"/>
    <property type="project" value="TreeGrafter"/>
</dbReference>
<gene>
    <name evidence="9" type="primary">ABSGL_04247.1 scaffold 5264</name>
</gene>
<sequence length="747" mass="86567">MKYGLELQENIFAPWRLSYIAYDVLKQELKTRQLDHSWTERDENDFVLLLDNELTKVYDFVNAKLGEIDSRILYCERTIQTLQKNSTMHSDTNYRIMDEALTEILFDVNDLSKFTRVNFLAIQKILKKHDKWTGLDLKHQYVSKLREKPLDKQRFDVAIVYISALHDICRHQGKANDAKPLGGDQNAFERATAKYWIHPDNITEVKAIIMLHLPVLIFNKSKKFESSDAAVSSVYYDNRNFDLYTGRLQRDEEAEAIRFRWYGPYDTNSVFIERKTHHASWLDGASVKDRFPIKEPRVNDFVDGSYSADMIAAEMTAKGNPEATIKDMHFTATGVQKSFREKELESMLRVYYNRTAFQLPDDQKLRISLDTDLTFIREDHIDGRNRHGNNWRRTDVGIDYPFNYVAPQDILRFPYAVLETKLQTHLGQEPPQWLTSLIESHLVHEVPRFSKYLHGACHFYRERLPLLPWWLSELNMDIRKGRVENIGLTRSRSFKPLIDGRYRRAMLEEKERKNQQAVVEGRDMAGNRSPSNNSNDDSTKASSPMNRRRSNSIDEKVAAQWRPVDNGRQPQEYTSIELGPTGGAYVNEPLLPPTATTRNNNGSGSRNSESRMSNFITANKNRILGTPVDSTTDKPKFERAKVKVRAEPKVFFANERTFISWLQFCALLLTVALNLMNFATDDSTRIVGGIFMGLAAVIAIYALYRFEKRAWMINRQIDGRYDDLYGPAVLCVLLVAALIVNFYLRFH</sequence>
<dbReference type="InterPro" id="IPR018966">
    <property type="entry name" value="VTC_domain"/>
</dbReference>
<evidence type="ECO:0000256" key="6">
    <source>
        <dbReference type="SAM" id="MobiDB-lite"/>
    </source>
</evidence>
<dbReference type="Proteomes" id="UP000078561">
    <property type="component" value="Unassembled WGS sequence"/>
</dbReference>
<keyword evidence="5 7" id="KW-0472">Membrane</keyword>
<dbReference type="OrthoDB" id="6493944at2759"/>
<dbReference type="CDD" id="cd07751">
    <property type="entry name" value="PolyPPase_VTC4_like"/>
    <property type="match status" value="1"/>
</dbReference>
<dbReference type="InParanoid" id="A0A168MK87"/>
<feature type="compositionally biased region" description="Basic and acidic residues" evidence="6">
    <location>
        <begin position="508"/>
        <end position="525"/>
    </location>
</feature>
<dbReference type="InterPro" id="IPR003807">
    <property type="entry name" value="DUF202"/>
</dbReference>
<dbReference type="Pfam" id="PF02656">
    <property type="entry name" value="DUF202"/>
    <property type="match status" value="1"/>
</dbReference>
<dbReference type="InterPro" id="IPR004331">
    <property type="entry name" value="SPX_dom"/>
</dbReference>
<evidence type="ECO:0000256" key="5">
    <source>
        <dbReference type="ARBA" id="ARBA00023136"/>
    </source>
</evidence>
<feature type="transmembrane region" description="Helical" evidence="7">
    <location>
        <begin position="724"/>
        <end position="744"/>
    </location>
</feature>
<evidence type="ECO:0000313" key="9">
    <source>
        <dbReference type="EMBL" id="SAL98691.1"/>
    </source>
</evidence>
<evidence type="ECO:0000313" key="10">
    <source>
        <dbReference type="Proteomes" id="UP000078561"/>
    </source>
</evidence>
<evidence type="ECO:0000259" key="8">
    <source>
        <dbReference type="PROSITE" id="PS51382"/>
    </source>
</evidence>
<dbReference type="InterPro" id="IPR042267">
    <property type="entry name" value="VTC_sf"/>
</dbReference>
<dbReference type="STRING" id="4829.A0A168MK87"/>
<proteinExistence type="predicted"/>
<feature type="region of interest" description="Disordered" evidence="6">
    <location>
        <begin position="508"/>
        <end position="584"/>
    </location>
</feature>
<keyword evidence="10" id="KW-1185">Reference proteome</keyword>
<feature type="transmembrane region" description="Helical" evidence="7">
    <location>
        <begin position="658"/>
        <end position="679"/>
    </location>
</feature>
<evidence type="ECO:0000256" key="2">
    <source>
        <dbReference type="ARBA" id="ARBA00022554"/>
    </source>
</evidence>
<dbReference type="AlphaFoldDB" id="A0A168MK87"/>
<feature type="transmembrane region" description="Helical" evidence="7">
    <location>
        <begin position="686"/>
        <end position="704"/>
    </location>
</feature>